<dbReference type="RefSeq" id="WP_142262132.1">
    <property type="nucleotide sequence ID" value="NZ_BMPV01000002.1"/>
</dbReference>
<comment type="caution">
    <text evidence="2">The sequence shown here is derived from an EMBL/GenBank/DDBJ whole genome shotgun (WGS) entry which is preliminary data.</text>
</comment>
<evidence type="ECO:0000313" key="2">
    <source>
        <dbReference type="EMBL" id="TQM72589.1"/>
    </source>
</evidence>
<dbReference type="EMBL" id="VFPQ01000002">
    <property type="protein sequence ID" value="TQM72589.1"/>
    <property type="molecule type" value="Genomic_DNA"/>
</dbReference>
<dbReference type="Proteomes" id="UP000319213">
    <property type="component" value="Unassembled WGS sequence"/>
</dbReference>
<protein>
    <submittedName>
        <fullName evidence="2">Prolyl-tRNA editing enzyme YbaK/EbsC (Cys-tRNA(Pro) deacylase)</fullName>
    </submittedName>
</protein>
<sequence>MKDALAIHRWLLAHQVHHEILRLPRSLSGAEDLPEALGVPSETCVSVAVFEAAYASGAEPVAVVASVAHPPDPRRVAAAVGAAEVRPAPAFLVNTVTDYASGLVCPLLLPAELTVLVDRRLADGLDPDLAVYTTTGERATALCLAARDLLALVAGERVELRPGSLAPDR</sequence>
<accession>A0A543IPV7</accession>
<dbReference type="InterPro" id="IPR007214">
    <property type="entry name" value="YbaK/aa-tRNA-synth-assoc-dom"/>
</dbReference>
<evidence type="ECO:0000259" key="1">
    <source>
        <dbReference type="Pfam" id="PF04073"/>
    </source>
</evidence>
<dbReference type="Gene3D" id="3.90.960.10">
    <property type="entry name" value="YbaK/aminoacyl-tRNA synthetase-associated domain"/>
    <property type="match status" value="1"/>
</dbReference>
<gene>
    <name evidence="2" type="ORF">FHX40_4739</name>
</gene>
<reference evidence="2 3" key="1">
    <citation type="submission" date="2019-06" db="EMBL/GenBank/DDBJ databases">
        <title>Sequencing the genomes of 1000 actinobacteria strains.</title>
        <authorList>
            <person name="Klenk H.-P."/>
        </authorList>
    </citation>
    <scope>NUCLEOTIDE SEQUENCE [LARGE SCALE GENOMIC DNA]</scope>
    <source>
        <strain evidence="2 3">DSM 43186</strain>
    </source>
</reference>
<feature type="domain" description="YbaK/aminoacyl-tRNA synthetase-associated" evidence="1">
    <location>
        <begin position="29"/>
        <end position="150"/>
    </location>
</feature>
<keyword evidence="3" id="KW-1185">Reference proteome</keyword>
<organism evidence="2 3">
    <name type="scientific">Thermopolyspora flexuosa</name>
    <dbReference type="NCBI Taxonomy" id="103836"/>
    <lineage>
        <taxon>Bacteria</taxon>
        <taxon>Bacillati</taxon>
        <taxon>Actinomycetota</taxon>
        <taxon>Actinomycetes</taxon>
        <taxon>Streptosporangiales</taxon>
        <taxon>Streptosporangiaceae</taxon>
        <taxon>Thermopolyspora</taxon>
    </lineage>
</organism>
<evidence type="ECO:0000313" key="3">
    <source>
        <dbReference type="Proteomes" id="UP000319213"/>
    </source>
</evidence>
<dbReference type="AlphaFoldDB" id="A0A543IPV7"/>
<dbReference type="InterPro" id="IPR036754">
    <property type="entry name" value="YbaK/aa-tRNA-synt-asso_dom_sf"/>
</dbReference>
<dbReference type="SUPFAM" id="SSF55826">
    <property type="entry name" value="YbaK/ProRS associated domain"/>
    <property type="match status" value="1"/>
</dbReference>
<dbReference type="Pfam" id="PF04073">
    <property type="entry name" value="tRNA_edit"/>
    <property type="match status" value="1"/>
</dbReference>
<dbReference type="GO" id="GO:0002161">
    <property type="term" value="F:aminoacyl-tRNA deacylase activity"/>
    <property type="evidence" value="ECO:0007669"/>
    <property type="project" value="InterPro"/>
</dbReference>
<name>A0A543IPV7_9ACTN</name>
<proteinExistence type="predicted"/>
<dbReference type="OrthoDB" id="3533795at2"/>